<dbReference type="GeneID" id="25318769"/>
<evidence type="ECO:0000256" key="4">
    <source>
        <dbReference type="ARBA" id="ARBA00022989"/>
    </source>
</evidence>
<organism evidence="7 8">
    <name type="scientific">Rasamsonia emersonii (strain ATCC 16479 / CBS 393.64 / IMI 116815)</name>
    <dbReference type="NCBI Taxonomy" id="1408163"/>
    <lineage>
        <taxon>Eukaryota</taxon>
        <taxon>Fungi</taxon>
        <taxon>Dikarya</taxon>
        <taxon>Ascomycota</taxon>
        <taxon>Pezizomycotina</taxon>
        <taxon>Eurotiomycetes</taxon>
        <taxon>Eurotiomycetidae</taxon>
        <taxon>Eurotiales</taxon>
        <taxon>Trichocomaceae</taxon>
        <taxon>Rasamsonia</taxon>
    </lineage>
</organism>
<feature type="transmembrane region" description="Helical" evidence="6">
    <location>
        <begin position="134"/>
        <end position="165"/>
    </location>
</feature>
<evidence type="ECO:0000313" key="7">
    <source>
        <dbReference type="EMBL" id="KKA19545.1"/>
    </source>
</evidence>
<keyword evidence="4 6" id="KW-1133">Transmembrane helix</keyword>
<dbReference type="GO" id="GO:0016020">
    <property type="term" value="C:membrane"/>
    <property type="evidence" value="ECO:0007669"/>
    <property type="project" value="UniProtKB-SubCell"/>
</dbReference>
<keyword evidence="8" id="KW-1185">Reference proteome</keyword>
<keyword evidence="5 6" id="KW-0472">Membrane</keyword>
<name>A0A0F4YN52_RASE3</name>
<comment type="caution">
    <text evidence="7">The sequence shown here is derived from an EMBL/GenBank/DDBJ whole genome shotgun (WGS) entry which is preliminary data.</text>
</comment>
<accession>A0A0F4YN52</accession>
<dbReference type="InterPro" id="IPR036259">
    <property type="entry name" value="MFS_trans_sf"/>
</dbReference>
<evidence type="ECO:0000256" key="2">
    <source>
        <dbReference type="ARBA" id="ARBA00022448"/>
    </source>
</evidence>
<protein>
    <submittedName>
        <fullName evidence="7">Allantoate permease</fullName>
    </submittedName>
</protein>
<dbReference type="EMBL" id="LASV01000338">
    <property type="protein sequence ID" value="KKA19545.1"/>
    <property type="molecule type" value="Genomic_DNA"/>
</dbReference>
<reference evidence="7 8" key="1">
    <citation type="submission" date="2015-04" db="EMBL/GenBank/DDBJ databases">
        <authorList>
            <person name="Heijne W.H."/>
            <person name="Fedorova N.D."/>
            <person name="Nierman W.C."/>
            <person name="Vollebregt A.W."/>
            <person name="Zhao Z."/>
            <person name="Wu L."/>
            <person name="Kumar M."/>
            <person name="Stam H."/>
            <person name="van den Berg M.A."/>
            <person name="Pel H.J."/>
        </authorList>
    </citation>
    <scope>NUCLEOTIDE SEQUENCE [LARGE SCALE GENOMIC DNA]</scope>
    <source>
        <strain evidence="7 8">CBS 393.64</strain>
    </source>
</reference>
<proteinExistence type="predicted"/>
<sequence length="172" mass="19087">MVNAGPEKQPVQREDTVAAVSKTIIKHSHDGDEALKAFIGREGEVIEIDEATNRRLLRIIDWNLIPISMLTALKALFTRIALTSKDHYILRKYNGVEQGYPSLSSISLKSNCSGYLSWEYPTNLLLQRLPLAKYSAFCIIMWGVTLACFAAVQNFAGAVAIRFLLGMVISAL</sequence>
<keyword evidence="3 6" id="KW-0812">Transmembrane</keyword>
<dbReference type="STRING" id="1408163.A0A0F4YN52"/>
<keyword evidence="2" id="KW-0813">Transport</keyword>
<dbReference type="PANTHER" id="PTHR43791:SF1">
    <property type="entry name" value="ALLANTOATE PERMEASE"/>
    <property type="match status" value="1"/>
</dbReference>
<dbReference type="Gene3D" id="1.20.1250.20">
    <property type="entry name" value="MFS general substrate transporter like domains"/>
    <property type="match status" value="1"/>
</dbReference>
<dbReference type="Proteomes" id="UP000053958">
    <property type="component" value="Unassembled WGS sequence"/>
</dbReference>
<evidence type="ECO:0000256" key="3">
    <source>
        <dbReference type="ARBA" id="ARBA00022692"/>
    </source>
</evidence>
<dbReference type="SUPFAM" id="SSF103473">
    <property type="entry name" value="MFS general substrate transporter"/>
    <property type="match status" value="1"/>
</dbReference>
<gene>
    <name evidence="7" type="ORF">T310_6467</name>
</gene>
<dbReference type="OrthoDB" id="6730379at2759"/>
<dbReference type="RefSeq" id="XP_013326157.1">
    <property type="nucleotide sequence ID" value="XM_013470703.1"/>
</dbReference>
<dbReference type="PANTHER" id="PTHR43791">
    <property type="entry name" value="PERMEASE-RELATED"/>
    <property type="match status" value="1"/>
</dbReference>
<comment type="subcellular location">
    <subcellularLocation>
        <location evidence="1">Membrane</location>
        <topology evidence="1">Multi-pass membrane protein</topology>
    </subcellularLocation>
</comment>
<evidence type="ECO:0000256" key="6">
    <source>
        <dbReference type="SAM" id="Phobius"/>
    </source>
</evidence>
<dbReference type="AlphaFoldDB" id="A0A0F4YN52"/>
<evidence type="ECO:0000313" key="8">
    <source>
        <dbReference type="Proteomes" id="UP000053958"/>
    </source>
</evidence>
<evidence type="ECO:0000256" key="1">
    <source>
        <dbReference type="ARBA" id="ARBA00004141"/>
    </source>
</evidence>
<dbReference type="GO" id="GO:0022857">
    <property type="term" value="F:transmembrane transporter activity"/>
    <property type="evidence" value="ECO:0007669"/>
    <property type="project" value="TreeGrafter"/>
</dbReference>
<evidence type="ECO:0000256" key="5">
    <source>
        <dbReference type="ARBA" id="ARBA00023136"/>
    </source>
</evidence>